<feature type="compositionally biased region" description="Basic and acidic residues" evidence="1">
    <location>
        <begin position="111"/>
        <end position="120"/>
    </location>
</feature>
<accession>A0ABZ1MM55</accession>
<evidence type="ECO:0000256" key="1">
    <source>
        <dbReference type="SAM" id="MobiDB-lite"/>
    </source>
</evidence>
<sequence length="130" mass="14372">MSDTTAPFDAALIRRRCEETLWGPSGQPPEQRARLQEMEGYVRLLAPELSKLMPRMRDGTQATAQTVLRHADEHLNSATTSGDLARRLHDAGVIARALLGLLQRPGELTPDQDRTADTVHTRPLSTPAPR</sequence>
<evidence type="ECO:0000313" key="3">
    <source>
        <dbReference type="Proteomes" id="UP001621512"/>
    </source>
</evidence>
<dbReference type="EMBL" id="CP108341">
    <property type="protein sequence ID" value="WTW27936.1"/>
    <property type="molecule type" value="Genomic_DNA"/>
</dbReference>
<organism evidence="2 3">
    <name type="scientific">Streptomyces purpurascens</name>
    <dbReference type="NCBI Taxonomy" id="1924"/>
    <lineage>
        <taxon>Bacteria</taxon>
        <taxon>Bacillati</taxon>
        <taxon>Actinomycetota</taxon>
        <taxon>Actinomycetes</taxon>
        <taxon>Kitasatosporales</taxon>
        <taxon>Streptomycetaceae</taxon>
        <taxon>Streptomyces</taxon>
    </lineage>
</organism>
<name>A0ABZ1MM55_STREF</name>
<keyword evidence="3" id="KW-1185">Reference proteome</keyword>
<evidence type="ECO:0000313" key="2">
    <source>
        <dbReference type="EMBL" id="WTW27936.1"/>
    </source>
</evidence>
<reference evidence="2 3" key="1">
    <citation type="submission" date="2022-10" db="EMBL/GenBank/DDBJ databases">
        <title>The complete genomes of actinobacterial strains from the NBC collection.</title>
        <authorList>
            <person name="Joergensen T.S."/>
            <person name="Alvarez Arevalo M."/>
            <person name="Sterndorff E.B."/>
            <person name="Faurdal D."/>
            <person name="Vuksanovic O."/>
            <person name="Mourched A.-S."/>
            <person name="Charusanti P."/>
            <person name="Shaw S."/>
            <person name="Blin K."/>
            <person name="Weber T."/>
        </authorList>
    </citation>
    <scope>NUCLEOTIDE SEQUENCE [LARGE SCALE GENOMIC DNA]</scope>
    <source>
        <strain evidence="2 3">NBC_00017</strain>
    </source>
</reference>
<protein>
    <submittedName>
        <fullName evidence="2">Uncharacterized protein</fullName>
    </submittedName>
</protein>
<dbReference type="RefSeq" id="WP_189726988.1">
    <property type="nucleotide sequence ID" value="NZ_BMUK01000011.1"/>
</dbReference>
<gene>
    <name evidence="2" type="ORF">OHU35_18570</name>
</gene>
<dbReference type="Proteomes" id="UP001621512">
    <property type="component" value="Chromosome"/>
</dbReference>
<proteinExistence type="predicted"/>
<feature type="region of interest" description="Disordered" evidence="1">
    <location>
        <begin position="104"/>
        <end position="130"/>
    </location>
</feature>